<dbReference type="AlphaFoldDB" id="A0A3Q3A6X7"/>
<reference evidence="1" key="1">
    <citation type="submission" date="2025-08" db="UniProtKB">
        <authorList>
            <consortium name="Ensembl"/>
        </authorList>
    </citation>
    <scope>IDENTIFICATION</scope>
</reference>
<name>A0A3Q3A6X7_KRYMA</name>
<accession>A0A3Q3A6X7</accession>
<proteinExistence type="predicted"/>
<organism evidence="1 2">
    <name type="scientific">Kryptolebias marmoratus</name>
    <name type="common">Mangrove killifish</name>
    <name type="synonym">Rivulus marmoratus</name>
    <dbReference type="NCBI Taxonomy" id="37003"/>
    <lineage>
        <taxon>Eukaryota</taxon>
        <taxon>Metazoa</taxon>
        <taxon>Chordata</taxon>
        <taxon>Craniata</taxon>
        <taxon>Vertebrata</taxon>
        <taxon>Euteleostomi</taxon>
        <taxon>Actinopterygii</taxon>
        <taxon>Neopterygii</taxon>
        <taxon>Teleostei</taxon>
        <taxon>Neoteleostei</taxon>
        <taxon>Acanthomorphata</taxon>
        <taxon>Ovalentaria</taxon>
        <taxon>Atherinomorphae</taxon>
        <taxon>Cyprinodontiformes</taxon>
        <taxon>Rivulidae</taxon>
        <taxon>Kryptolebias</taxon>
    </lineage>
</organism>
<evidence type="ECO:0000313" key="1">
    <source>
        <dbReference type="Ensembl" id="ENSKMAP00000006634.1"/>
    </source>
</evidence>
<dbReference type="Ensembl" id="ENSKMAT00000006742.1">
    <property type="protein sequence ID" value="ENSKMAP00000006634.1"/>
    <property type="gene ID" value="ENSKMAG00000005015.1"/>
</dbReference>
<protein>
    <submittedName>
        <fullName evidence="1">Uncharacterized protein</fullName>
    </submittedName>
</protein>
<evidence type="ECO:0000313" key="2">
    <source>
        <dbReference type="Proteomes" id="UP000264800"/>
    </source>
</evidence>
<reference evidence="1" key="2">
    <citation type="submission" date="2025-09" db="UniProtKB">
        <authorList>
            <consortium name="Ensembl"/>
        </authorList>
    </citation>
    <scope>IDENTIFICATION</scope>
</reference>
<dbReference type="Proteomes" id="UP000264800">
    <property type="component" value="Unplaced"/>
</dbReference>
<keyword evidence="2" id="KW-1185">Reference proteome</keyword>
<sequence>MRISLKCRQRQRLWRLANNNNNNIKNIKEKHTILFWNVLFRNVCKCAAGGLQRGTKAVLEKVLIRASKVCEAVERGAWNLAARVYSDRLYIVNRTQADVKIQKARRRLSV</sequence>